<proteinExistence type="predicted"/>
<evidence type="ECO:0000313" key="1">
    <source>
        <dbReference type="EMBL" id="KKL79725.1"/>
    </source>
</evidence>
<dbReference type="AlphaFoldDB" id="A0A0F9HDI3"/>
<accession>A0A0F9HDI3</accession>
<gene>
    <name evidence="1" type="ORF">LCGC14_2011920</name>
</gene>
<name>A0A0F9HDI3_9ZZZZ</name>
<comment type="caution">
    <text evidence="1">The sequence shown here is derived from an EMBL/GenBank/DDBJ whole genome shotgun (WGS) entry which is preliminary data.</text>
</comment>
<protein>
    <submittedName>
        <fullName evidence="1">Uncharacterized protein</fullName>
    </submittedName>
</protein>
<reference evidence="1" key="1">
    <citation type="journal article" date="2015" name="Nature">
        <title>Complex archaea that bridge the gap between prokaryotes and eukaryotes.</title>
        <authorList>
            <person name="Spang A."/>
            <person name="Saw J.H."/>
            <person name="Jorgensen S.L."/>
            <person name="Zaremba-Niedzwiedzka K."/>
            <person name="Martijn J."/>
            <person name="Lind A.E."/>
            <person name="van Eijk R."/>
            <person name="Schleper C."/>
            <person name="Guy L."/>
            <person name="Ettema T.J."/>
        </authorList>
    </citation>
    <scope>NUCLEOTIDE SEQUENCE</scope>
</reference>
<dbReference type="EMBL" id="LAZR01023081">
    <property type="protein sequence ID" value="KKL79725.1"/>
    <property type="molecule type" value="Genomic_DNA"/>
</dbReference>
<organism evidence="1">
    <name type="scientific">marine sediment metagenome</name>
    <dbReference type="NCBI Taxonomy" id="412755"/>
    <lineage>
        <taxon>unclassified sequences</taxon>
        <taxon>metagenomes</taxon>
        <taxon>ecological metagenomes</taxon>
    </lineage>
</organism>
<sequence length="60" mass="7096">MTFNERIRNAEFVTDISHFYECEACGYKHERRQEVIDHQLGKSAYTPPCDQIGYLEEVKV</sequence>